<gene>
    <name evidence="1" type="ORF">CEXT_208151</name>
</gene>
<accession>A0AAV4RZ88</accession>
<name>A0AAV4RZ88_CAEEX</name>
<proteinExistence type="predicted"/>
<organism evidence="1 2">
    <name type="scientific">Caerostris extrusa</name>
    <name type="common">Bark spider</name>
    <name type="synonym">Caerostris bankana</name>
    <dbReference type="NCBI Taxonomy" id="172846"/>
    <lineage>
        <taxon>Eukaryota</taxon>
        <taxon>Metazoa</taxon>
        <taxon>Ecdysozoa</taxon>
        <taxon>Arthropoda</taxon>
        <taxon>Chelicerata</taxon>
        <taxon>Arachnida</taxon>
        <taxon>Araneae</taxon>
        <taxon>Araneomorphae</taxon>
        <taxon>Entelegynae</taxon>
        <taxon>Araneoidea</taxon>
        <taxon>Araneidae</taxon>
        <taxon>Caerostris</taxon>
    </lineage>
</organism>
<dbReference type="EMBL" id="BPLR01008727">
    <property type="protein sequence ID" value="GIY26755.1"/>
    <property type="molecule type" value="Genomic_DNA"/>
</dbReference>
<dbReference type="AlphaFoldDB" id="A0AAV4RZ88"/>
<protein>
    <submittedName>
        <fullName evidence="1">Uncharacterized protein</fullName>
    </submittedName>
</protein>
<evidence type="ECO:0000313" key="2">
    <source>
        <dbReference type="Proteomes" id="UP001054945"/>
    </source>
</evidence>
<reference evidence="1 2" key="1">
    <citation type="submission" date="2021-06" db="EMBL/GenBank/DDBJ databases">
        <title>Caerostris extrusa draft genome.</title>
        <authorList>
            <person name="Kono N."/>
            <person name="Arakawa K."/>
        </authorList>
    </citation>
    <scope>NUCLEOTIDE SEQUENCE [LARGE SCALE GENOMIC DNA]</scope>
</reference>
<dbReference type="Proteomes" id="UP001054945">
    <property type="component" value="Unassembled WGS sequence"/>
</dbReference>
<evidence type="ECO:0000313" key="1">
    <source>
        <dbReference type="EMBL" id="GIY26755.1"/>
    </source>
</evidence>
<comment type="caution">
    <text evidence="1">The sequence shown here is derived from an EMBL/GenBank/DDBJ whole genome shotgun (WGS) entry which is preliminary data.</text>
</comment>
<keyword evidence="2" id="KW-1185">Reference proteome</keyword>
<sequence length="134" mass="14485">MLNIIHINSKLTNKNILSFKETQSTTSLFPKSISTGNTNVSTTTHSLLFGSRLKSTPDSLRKLPRGSNAIYYYLPDNVSPVTSAGDTAAALLCPAGKKKPNLCRGKKNHCIGDLWTAAKLTISLESDTHSPLLI</sequence>